<protein>
    <submittedName>
        <fullName evidence="1">5603_t:CDS:1</fullName>
    </submittedName>
</protein>
<organism evidence="1 2">
    <name type="scientific">Cetraspora pellucida</name>
    <dbReference type="NCBI Taxonomy" id="1433469"/>
    <lineage>
        <taxon>Eukaryota</taxon>
        <taxon>Fungi</taxon>
        <taxon>Fungi incertae sedis</taxon>
        <taxon>Mucoromycota</taxon>
        <taxon>Glomeromycotina</taxon>
        <taxon>Glomeromycetes</taxon>
        <taxon>Diversisporales</taxon>
        <taxon>Gigasporaceae</taxon>
        <taxon>Cetraspora</taxon>
    </lineage>
</organism>
<proteinExistence type="predicted"/>
<sequence>IPKCYVKLAKQCINSDMKKRPTAIEIINKLENWKSIIVDNDINVKSDMKKRSKASRFFNKLKEWKKPIVANNSN</sequence>
<feature type="non-terminal residue" evidence="1">
    <location>
        <position position="1"/>
    </location>
</feature>
<comment type="caution">
    <text evidence="1">The sequence shown here is derived from an EMBL/GenBank/DDBJ whole genome shotgun (WGS) entry which is preliminary data.</text>
</comment>
<feature type="non-terminal residue" evidence="1">
    <location>
        <position position="74"/>
    </location>
</feature>
<reference evidence="1" key="1">
    <citation type="submission" date="2021-06" db="EMBL/GenBank/DDBJ databases">
        <authorList>
            <person name="Kallberg Y."/>
            <person name="Tangrot J."/>
            <person name="Rosling A."/>
        </authorList>
    </citation>
    <scope>NUCLEOTIDE SEQUENCE</scope>
    <source>
        <strain evidence="1">28 12/20/2015</strain>
    </source>
</reference>
<accession>A0ACA9RII1</accession>
<keyword evidence="2" id="KW-1185">Reference proteome</keyword>
<dbReference type="Proteomes" id="UP000789366">
    <property type="component" value="Unassembled WGS sequence"/>
</dbReference>
<name>A0ACA9RII1_9GLOM</name>
<dbReference type="EMBL" id="CAJVPW010071657">
    <property type="protein sequence ID" value="CAG8793647.1"/>
    <property type="molecule type" value="Genomic_DNA"/>
</dbReference>
<gene>
    <name evidence="1" type="ORF">SPELUC_LOCUS17456</name>
</gene>
<evidence type="ECO:0000313" key="2">
    <source>
        <dbReference type="Proteomes" id="UP000789366"/>
    </source>
</evidence>
<evidence type="ECO:0000313" key="1">
    <source>
        <dbReference type="EMBL" id="CAG8793647.1"/>
    </source>
</evidence>